<dbReference type="CDD" id="cd03349">
    <property type="entry name" value="LbH_XAT"/>
    <property type="match status" value="1"/>
</dbReference>
<dbReference type="InterPro" id="IPR028098">
    <property type="entry name" value="Glyco_trans_4-like_N"/>
</dbReference>
<name>A0A380DM85_STAAU</name>
<dbReference type="AlphaFoldDB" id="A0A380DM85"/>
<dbReference type="Gene3D" id="3.40.50.2000">
    <property type="entry name" value="Glycogen Phosphorylase B"/>
    <property type="match status" value="2"/>
</dbReference>
<sequence>MRIAIEKIIGLLKNQSSKESNVKIHRLAYITNSKFDGNNYIDRWCKIRNSHIGEYSYIGFGSDFNNVEVGRYCSISSDVKIGLGKHPTHFFSSSPIFYSNNNPFNIKQKFIDFNDQPSRTTIKNDVWIGANVIIMDGLTINTGAVIAAGSVVTKNVGAYEVVGGVPAKVIKNRFDNKTIEKLLESKWWEKTPDKLKGFSVEYLNKRILNDMRILNIVSSNIVQDPRVLKQIETIKGVTNDYKIVGMNNSQATNKRLENLDCNYRLLGSKVDPKNILSKLIKRIRFATGVIREIKAYKPDVIHANDFDVLLMVYLSNYKKANIVYDAHEIYAKNAFINKVPLISKFVESIEKHIVKHRVNAFVTVSHAAKEYYQSKGYKKEANVITNAPILNDSREFKEIENFKEIVYQGQIVMDRGYEEFIIASSAFKQNAPSFIIRGFGPHEEVIKELISYNSENIRLDKPVEVKELVDKLAESNVGVVLTKPVSINFEYTVSNKIFECIHAGLPVILSPVKEHIYLNEKYKFGIVLKEVTPLEIEKAVRKLRDNHDLFNHLRQNAIKASKILNWQIESERLVELYKF</sequence>
<evidence type="ECO:0000259" key="1">
    <source>
        <dbReference type="Pfam" id="PF13439"/>
    </source>
</evidence>
<dbReference type="PANTHER" id="PTHR43300:SF11">
    <property type="entry name" value="ACETYLTRANSFERASE RV3034C-RELATED"/>
    <property type="match status" value="1"/>
</dbReference>
<keyword evidence="2" id="KW-0808">Transferase</keyword>
<dbReference type="Proteomes" id="UP000254502">
    <property type="component" value="Unassembled WGS sequence"/>
</dbReference>
<dbReference type="InterPro" id="IPR001451">
    <property type="entry name" value="Hexapep"/>
</dbReference>
<evidence type="ECO:0000313" key="2">
    <source>
        <dbReference type="EMBL" id="SUK37775.1"/>
    </source>
</evidence>
<protein>
    <submittedName>
        <fullName evidence="2">Capsular polysaccharide synthesis enzyme Cap5I</fullName>
        <ecNumber evidence="2">2.3.1.-</ecNumber>
    </submittedName>
</protein>
<dbReference type="SUPFAM" id="SSF51161">
    <property type="entry name" value="Trimeric LpxA-like enzymes"/>
    <property type="match status" value="1"/>
</dbReference>
<organism evidence="2 3">
    <name type="scientific">Staphylococcus aureus</name>
    <dbReference type="NCBI Taxonomy" id="1280"/>
    <lineage>
        <taxon>Bacteria</taxon>
        <taxon>Bacillati</taxon>
        <taxon>Bacillota</taxon>
        <taxon>Bacilli</taxon>
        <taxon>Bacillales</taxon>
        <taxon>Staphylococcaceae</taxon>
        <taxon>Staphylococcus</taxon>
    </lineage>
</organism>
<dbReference type="GO" id="GO:0016746">
    <property type="term" value="F:acyltransferase activity"/>
    <property type="evidence" value="ECO:0007669"/>
    <property type="project" value="UniProtKB-KW"/>
</dbReference>
<dbReference type="InterPro" id="IPR050179">
    <property type="entry name" value="Trans_hexapeptide_repeat"/>
</dbReference>
<dbReference type="Pfam" id="PF13439">
    <property type="entry name" value="Glyco_transf_4"/>
    <property type="match status" value="1"/>
</dbReference>
<feature type="domain" description="Glycosyltransferase subfamily 4-like N-terminal" evidence="1">
    <location>
        <begin position="275"/>
        <end position="386"/>
    </location>
</feature>
<accession>A0A380DM85</accession>
<dbReference type="Gene3D" id="2.160.10.10">
    <property type="entry name" value="Hexapeptide repeat proteins"/>
    <property type="match status" value="1"/>
</dbReference>
<dbReference type="Pfam" id="PF00132">
    <property type="entry name" value="Hexapep"/>
    <property type="match status" value="1"/>
</dbReference>
<keyword evidence="2" id="KW-0012">Acyltransferase</keyword>
<dbReference type="InterPro" id="IPR011004">
    <property type="entry name" value="Trimer_LpxA-like_sf"/>
</dbReference>
<gene>
    <name evidence="2" type="primary">capI</name>
    <name evidence="2" type="ORF">NCTC5664_00774</name>
</gene>
<dbReference type="SUPFAM" id="SSF53756">
    <property type="entry name" value="UDP-Glycosyltransferase/glycogen phosphorylase"/>
    <property type="match status" value="1"/>
</dbReference>
<evidence type="ECO:0000313" key="3">
    <source>
        <dbReference type="Proteomes" id="UP000254502"/>
    </source>
</evidence>
<dbReference type="EMBL" id="UHAQ01000002">
    <property type="protein sequence ID" value="SUK37775.1"/>
    <property type="molecule type" value="Genomic_DNA"/>
</dbReference>
<proteinExistence type="predicted"/>
<dbReference type="EC" id="2.3.1.-" evidence="2"/>
<dbReference type="PANTHER" id="PTHR43300">
    <property type="entry name" value="ACETYLTRANSFERASE"/>
    <property type="match status" value="1"/>
</dbReference>
<reference evidence="2 3" key="1">
    <citation type="submission" date="2018-06" db="EMBL/GenBank/DDBJ databases">
        <authorList>
            <consortium name="Pathogen Informatics"/>
            <person name="Doyle S."/>
        </authorList>
    </citation>
    <scope>NUCLEOTIDE SEQUENCE [LARGE SCALE GENOMIC DNA]</scope>
    <source>
        <strain evidence="2 3">NCTC5664</strain>
    </source>
</reference>